<keyword evidence="2" id="KW-0805">Transcription regulation</keyword>
<dbReference type="InterPro" id="IPR013324">
    <property type="entry name" value="RNA_pol_sigma_r3/r4-like"/>
</dbReference>
<dbReference type="InterPro" id="IPR014284">
    <property type="entry name" value="RNA_pol_sigma-70_dom"/>
</dbReference>
<dbReference type="GO" id="GO:0016987">
    <property type="term" value="F:sigma factor activity"/>
    <property type="evidence" value="ECO:0007669"/>
    <property type="project" value="UniProtKB-KW"/>
</dbReference>
<sequence length="173" mass="19999">MTMSSNHPLDLAAIGQLYQAHHSWLRGWLSRRTGCHERAADLAQDTFVRLLNARQQQTLQQPRAYLSSIARSLMIDQYRRRELERAYLESLAHFAQMEVPSEETRLLILDSLERIDRLLDQLKPRVREAFLLAQLDGLTCPQIALRLGVSKATVERDLSKALHACYRLRYADS</sequence>
<comment type="caution">
    <text evidence="7">The sequence shown here is derived from an EMBL/GenBank/DDBJ whole genome shotgun (WGS) entry which is preliminary data.</text>
</comment>
<evidence type="ECO:0000256" key="3">
    <source>
        <dbReference type="ARBA" id="ARBA00023082"/>
    </source>
</evidence>
<evidence type="ECO:0000256" key="2">
    <source>
        <dbReference type="ARBA" id="ARBA00023015"/>
    </source>
</evidence>
<protein>
    <recommendedName>
        <fullName evidence="9">RNA polymerase sigma factor</fullName>
    </recommendedName>
</protein>
<evidence type="ECO:0000256" key="1">
    <source>
        <dbReference type="ARBA" id="ARBA00010641"/>
    </source>
</evidence>
<keyword evidence="4" id="KW-0804">Transcription</keyword>
<evidence type="ECO:0000313" key="8">
    <source>
        <dbReference type="Proteomes" id="UP000280395"/>
    </source>
</evidence>
<evidence type="ECO:0000259" key="6">
    <source>
        <dbReference type="Pfam" id="PF08281"/>
    </source>
</evidence>
<dbReference type="Proteomes" id="UP000280395">
    <property type="component" value="Unassembled WGS sequence"/>
</dbReference>
<evidence type="ECO:0000259" key="5">
    <source>
        <dbReference type="Pfam" id="PF04542"/>
    </source>
</evidence>
<dbReference type="SUPFAM" id="SSF88659">
    <property type="entry name" value="Sigma3 and sigma4 domains of RNA polymerase sigma factors"/>
    <property type="match status" value="1"/>
</dbReference>
<organism evidence="7 8">
    <name type="scientific">Pseudomonas syringae pv. avii</name>
    <dbReference type="NCBI Taxonomy" id="663959"/>
    <lineage>
        <taxon>Bacteria</taxon>
        <taxon>Pseudomonadati</taxon>
        <taxon>Pseudomonadota</taxon>
        <taxon>Gammaproteobacteria</taxon>
        <taxon>Pseudomonadales</taxon>
        <taxon>Pseudomonadaceae</taxon>
        <taxon>Pseudomonas</taxon>
        <taxon>Pseudomonas syringae</taxon>
    </lineage>
</organism>
<dbReference type="NCBIfam" id="TIGR02937">
    <property type="entry name" value="sigma70-ECF"/>
    <property type="match status" value="1"/>
</dbReference>
<dbReference type="Pfam" id="PF04542">
    <property type="entry name" value="Sigma70_r2"/>
    <property type="match status" value="1"/>
</dbReference>
<dbReference type="InterPro" id="IPR013249">
    <property type="entry name" value="RNA_pol_sigma70_r4_t2"/>
</dbReference>
<feature type="domain" description="RNA polymerase sigma-70 region 2" evidence="5">
    <location>
        <begin position="17"/>
        <end position="82"/>
    </location>
</feature>
<dbReference type="NCBIfam" id="NF009180">
    <property type="entry name" value="PRK12528.1"/>
    <property type="match status" value="1"/>
</dbReference>
<dbReference type="InterPro" id="IPR007627">
    <property type="entry name" value="RNA_pol_sigma70_r2"/>
</dbReference>
<evidence type="ECO:0008006" key="9">
    <source>
        <dbReference type="Google" id="ProtNLM"/>
    </source>
</evidence>
<dbReference type="Gene3D" id="1.10.10.10">
    <property type="entry name" value="Winged helix-like DNA-binding domain superfamily/Winged helix DNA-binding domain"/>
    <property type="match status" value="1"/>
</dbReference>
<dbReference type="AlphaFoldDB" id="A0A3M5U6P0"/>
<evidence type="ECO:0000256" key="4">
    <source>
        <dbReference type="ARBA" id="ARBA00023163"/>
    </source>
</evidence>
<dbReference type="EMBL" id="RBUA01001543">
    <property type="protein sequence ID" value="RMU41194.1"/>
    <property type="molecule type" value="Genomic_DNA"/>
</dbReference>
<dbReference type="SUPFAM" id="SSF88946">
    <property type="entry name" value="Sigma2 domain of RNA polymerase sigma factors"/>
    <property type="match status" value="1"/>
</dbReference>
<dbReference type="InterPro" id="IPR036388">
    <property type="entry name" value="WH-like_DNA-bd_sf"/>
</dbReference>
<reference evidence="7 8" key="1">
    <citation type="submission" date="2018-08" db="EMBL/GenBank/DDBJ databases">
        <title>Recombination of ecologically and evolutionarily significant loci maintains genetic cohesion in the Pseudomonas syringae species complex.</title>
        <authorList>
            <person name="Dillon M."/>
            <person name="Thakur S."/>
            <person name="Almeida R.N.D."/>
            <person name="Weir B.S."/>
            <person name="Guttman D.S."/>
        </authorList>
    </citation>
    <scope>NUCLEOTIDE SEQUENCE [LARGE SCALE GENOMIC DNA]</scope>
    <source>
        <strain evidence="7 8">ICMP 14479</strain>
    </source>
</reference>
<comment type="similarity">
    <text evidence="1">Belongs to the sigma-70 factor family. ECF subfamily.</text>
</comment>
<evidence type="ECO:0000313" key="7">
    <source>
        <dbReference type="EMBL" id="RMU41194.1"/>
    </source>
</evidence>
<dbReference type="PANTHER" id="PTHR43133:SF63">
    <property type="entry name" value="RNA POLYMERASE SIGMA FACTOR FECI-RELATED"/>
    <property type="match status" value="1"/>
</dbReference>
<feature type="domain" description="RNA polymerase sigma factor 70 region 4 type 2" evidence="6">
    <location>
        <begin position="113"/>
        <end position="165"/>
    </location>
</feature>
<accession>A0A3M5U6P0</accession>
<dbReference type="FunFam" id="1.10.1740.10:FF:000009">
    <property type="entry name" value="RNA polymerase sigma factor"/>
    <property type="match status" value="1"/>
</dbReference>
<dbReference type="GO" id="GO:0006352">
    <property type="term" value="P:DNA-templated transcription initiation"/>
    <property type="evidence" value="ECO:0007669"/>
    <property type="project" value="InterPro"/>
</dbReference>
<dbReference type="GO" id="GO:0003677">
    <property type="term" value="F:DNA binding"/>
    <property type="evidence" value="ECO:0007669"/>
    <property type="project" value="InterPro"/>
</dbReference>
<keyword evidence="3" id="KW-0731">Sigma factor</keyword>
<gene>
    <name evidence="7" type="ORF">ALP29_04339</name>
</gene>
<proteinExistence type="inferred from homology"/>
<dbReference type="PANTHER" id="PTHR43133">
    <property type="entry name" value="RNA POLYMERASE ECF-TYPE SIGMA FACTO"/>
    <property type="match status" value="1"/>
</dbReference>
<dbReference type="Pfam" id="PF08281">
    <property type="entry name" value="Sigma70_r4_2"/>
    <property type="match status" value="1"/>
</dbReference>
<dbReference type="InterPro" id="IPR039425">
    <property type="entry name" value="RNA_pol_sigma-70-like"/>
</dbReference>
<dbReference type="InterPro" id="IPR013325">
    <property type="entry name" value="RNA_pol_sigma_r2"/>
</dbReference>
<name>A0A3M5U6P0_PSESX</name>
<dbReference type="Gene3D" id="1.10.1740.10">
    <property type="match status" value="1"/>
</dbReference>